<gene>
    <name evidence="1" type="ORF">IMSAGC001_02581</name>
</gene>
<dbReference type="Proteomes" id="UP000491181">
    <property type="component" value="Unassembled WGS sequence"/>
</dbReference>
<reference evidence="1 2" key="1">
    <citation type="journal article" date="2020" name="Microbiome">
        <title>Single-cell genomics of uncultured bacteria reveals dietary fiber responders in the mouse gut microbiota.</title>
        <authorList>
            <person name="Chijiiwa R."/>
            <person name="Hosokawa M."/>
            <person name="Kogawa M."/>
            <person name="Nishikawa Y."/>
            <person name="Ide K."/>
            <person name="Sakanashi C."/>
            <person name="Takahashi K."/>
            <person name="Takeyama H."/>
        </authorList>
    </citation>
    <scope>NUCLEOTIDE SEQUENCE [LARGE SCALE GENOMIC DNA]</scope>
    <source>
        <strain evidence="1">IMSAGC_001</strain>
    </source>
</reference>
<dbReference type="Pfam" id="PF13715">
    <property type="entry name" value="CarbopepD_reg_2"/>
    <property type="match status" value="1"/>
</dbReference>
<organism evidence="1 2">
    <name type="scientific">Bacteroides acidifaciens</name>
    <dbReference type="NCBI Taxonomy" id="85831"/>
    <lineage>
        <taxon>Bacteria</taxon>
        <taxon>Pseudomonadati</taxon>
        <taxon>Bacteroidota</taxon>
        <taxon>Bacteroidia</taxon>
        <taxon>Bacteroidales</taxon>
        <taxon>Bacteroidaceae</taxon>
        <taxon>Bacteroides</taxon>
    </lineage>
</organism>
<dbReference type="EMBL" id="BLLS01000077">
    <property type="protein sequence ID" value="GFH87156.1"/>
    <property type="molecule type" value="Genomic_DNA"/>
</dbReference>
<evidence type="ECO:0000313" key="2">
    <source>
        <dbReference type="Proteomes" id="UP000491181"/>
    </source>
</evidence>
<dbReference type="Pfam" id="PF18939">
    <property type="entry name" value="DUF5686"/>
    <property type="match status" value="1"/>
</dbReference>
<dbReference type="SUPFAM" id="SSF49464">
    <property type="entry name" value="Carboxypeptidase regulatory domain-like"/>
    <property type="match status" value="1"/>
</dbReference>
<sequence>MGKKSYIFSHTESYLLTLHLTTNVMRQRYNKIFILLLLVLAAPNAFAQQIKGVVTDSVTHEPLMYISIYYQEKRDMGTITNIDGEYNLDARRNGGTLVFSAVGYISKTVKVHYANQTVNVQLAPDNVLLNEIVVKPKKEKYSRKNNPAVEFMKKVIEHKKAQVLEVNDYYQYDKYEKMKMSINDLTPEKLEKGIYKKYAFLKDQVEVSETTNKLILPISVQETASQTIYRKDPESKKTIIKGKNSNGIEEFFSTGDMLGTVLKDVFADINIYDDDIRLLQQRFVSPIGSSAISFYKYYLMDTLMVDKRECVHLTFVPQNSQDFGFTGHLYVLNDSTYAVQKCTMNLPKKTGVNFVNRMDIVQQYEQLPNGNWVLSDDNMTVDLSWNSNKTAGGLQVERITKYSDYKFDPIEQRLFRLKGSVIKEADMLSKSDEYWASVRQVPLTKKESTMDVFVNRLEQIPGFKYIIFGAKALIENFVETGSKGRPSKVDIGPINTMISSNYIDGTRFRLSGMTTAHFDKHWFLSGYGAYGLKDERWKYSGTLTYSFNKRDYVVWEFPKHYISATYSYDVMSPMDKFLFTDKDNIFLSLKTTTVDQMSYMRDATVNYELETLTGFGVKAMLRHRNDEPTGKLEYLRNDAAQTRVHDMTTTEASLTLRYAPGESFVNSKQRRIPVSLDAPIFTLTHVMGFKGVLGGEYNFNRTEASIWKRFWLPASWGKVDVSLKAGAEWNTVPFPLLILPEANLSYITQHETFCLINNMEFLNDRFAALSLSYNMNGKLFNRIPLIKQLKWREMFRVRALWGTLTDKNNPFKSNNPDLFRFPTRNGEFTSFVMNPKVPYVEVGFGIFNIFKLLHVEYIHRLTYRNNPNINIHGIRFMILTAF</sequence>
<dbReference type="InterPro" id="IPR008969">
    <property type="entry name" value="CarboxyPept-like_regulatory"/>
</dbReference>
<proteinExistence type="predicted"/>
<comment type="caution">
    <text evidence="1">The sequence shown here is derived from an EMBL/GenBank/DDBJ whole genome shotgun (WGS) entry which is preliminary data.</text>
</comment>
<evidence type="ECO:0008006" key="3">
    <source>
        <dbReference type="Google" id="ProtNLM"/>
    </source>
</evidence>
<dbReference type="AlphaFoldDB" id="A0A7J0A4R0"/>
<protein>
    <recommendedName>
        <fullName evidence="3">Carboxypeptidase-like regulatory domain-containing protein</fullName>
    </recommendedName>
</protein>
<dbReference type="Gene3D" id="2.60.40.1120">
    <property type="entry name" value="Carboxypeptidase-like, regulatory domain"/>
    <property type="match status" value="1"/>
</dbReference>
<name>A0A7J0A4R0_9BACE</name>
<dbReference type="InterPro" id="IPR043741">
    <property type="entry name" value="DUF5686"/>
</dbReference>
<accession>A0A7J0A4R0</accession>
<evidence type="ECO:0000313" key="1">
    <source>
        <dbReference type="EMBL" id="GFH87156.1"/>
    </source>
</evidence>